<protein>
    <submittedName>
        <fullName evidence="2">Uncharacterized protein</fullName>
    </submittedName>
</protein>
<feature type="region of interest" description="Disordered" evidence="1">
    <location>
        <begin position="418"/>
        <end position="439"/>
    </location>
</feature>
<dbReference type="STRING" id="28034.BFX07_00785"/>
<accession>A0A1W1WEI5</accession>
<reference evidence="3" key="1">
    <citation type="submission" date="2017-04" db="EMBL/GenBank/DDBJ databases">
        <authorList>
            <person name="Varghese N."/>
            <person name="Submissions S."/>
        </authorList>
    </citation>
    <scope>NUCLEOTIDE SEQUENCE [LARGE SCALE GENOMIC DNA]</scope>
    <source>
        <strain evidence="3">DSM 9293</strain>
    </source>
</reference>
<feature type="compositionally biased region" description="Polar residues" evidence="1">
    <location>
        <begin position="182"/>
        <end position="205"/>
    </location>
</feature>
<dbReference type="OrthoDB" id="9977773at2"/>
<dbReference type="EMBL" id="FWWY01000001">
    <property type="protein sequence ID" value="SMC04579.1"/>
    <property type="molecule type" value="Genomic_DNA"/>
</dbReference>
<evidence type="ECO:0000313" key="3">
    <source>
        <dbReference type="Proteomes" id="UP000192660"/>
    </source>
</evidence>
<keyword evidence="3" id="KW-1185">Reference proteome</keyword>
<proteinExistence type="predicted"/>
<feature type="region of interest" description="Disordered" evidence="1">
    <location>
        <begin position="156"/>
        <end position="207"/>
    </location>
</feature>
<evidence type="ECO:0000256" key="1">
    <source>
        <dbReference type="SAM" id="MobiDB-lite"/>
    </source>
</evidence>
<sequence>MPAVHFMTRTTLSDSGKLATQGIREKHGHNEAKFSRVVAHKLGGRKSRVSHRAHENSVLKSPTTLRLSSKWVKVKKVQVKKTLSRPSPTSHHPYRLHTQHQLIARKHSHSHKKHQLPREAVLGTVVPGLLLGSMHTGHELETTLVGHVMRQVSLHKANSGSLKSGLASQSQITLRKAPQPPNLLTNSESLGNSHRNPSTTETGTTPKLVFIRKFTMPTIRRSVSLSGKKTLQSSGNTKLLPKRRKDSGEITSGGLGGISSIEPNPSPIALKASVMSPSNGVPVHAILGQAIHKGILQRHVGGWVIKPVHWKAPNGTPGSKWILTMPKQSGPLIMTLLHMQNSWKVNFEVNSAGLAGALAENLGQVQNITAASLPVSQVSVFLGMGQNAMGQGNSSQGGGYFGALYEPPMQPMPWRARHGTATSVRHPSLKSQTAVDYQA</sequence>
<organism evidence="2 3">
    <name type="scientific">Sulfobacillus thermosulfidooxidans (strain DSM 9293 / VKM B-1269 / AT-1)</name>
    <dbReference type="NCBI Taxonomy" id="929705"/>
    <lineage>
        <taxon>Bacteria</taxon>
        <taxon>Bacillati</taxon>
        <taxon>Bacillota</taxon>
        <taxon>Clostridia</taxon>
        <taxon>Eubacteriales</taxon>
        <taxon>Clostridiales Family XVII. Incertae Sedis</taxon>
        <taxon>Sulfobacillus</taxon>
    </lineage>
</organism>
<feature type="compositionally biased region" description="Polar residues" evidence="1">
    <location>
        <begin position="225"/>
        <end position="237"/>
    </location>
</feature>
<dbReference type="RefSeq" id="WP_084661284.1">
    <property type="nucleotide sequence ID" value="NZ_FWWY01000001.1"/>
</dbReference>
<evidence type="ECO:0000313" key="2">
    <source>
        <dbReference type="EMBL" id="SMC04579.1"/>
    </source>
</evidence>
<name>A0A1W1WEI5_SULTA</name>
<feature type="compositionally biased region" description="Polar residues" evidence="1">
    <location>
        <begin position="156"/>
        <end position="173"/>
    </location>
</feature>
<gene>
    <name evidence="2" type="ORF">SAMN00768000_1728</name>
</gene>
<feature type="compositionally biased region" description="Polar residues" evidence="1">
    <location>
        <begin position="420"/>
        <end position="439"/>
    </location>
</feature>
<dbReference type="AlphaFoldDB" id="A0A1W1WEI5"/>
<feature type="region of interest" description="Disordered" evidence="1">
    <location>
        <begin position="225"/>
        <end position="262"/>
    </location>
</feature>
<dbReference type="Proteomes" id="UP000192660">
    <property type="component" value="Unassembled WGS sequence"/>
</dbReference>